<feature type="transmembrane region" description="Helical" evidence="1">
    <location>
        <begin position="125"/>
        <end position="150"/>
    </location>
</feature>
<accession>A0AA86PRT5</accession>
<reference evidence="6 10" key="2">
    <citation type="submission" date="2024-07" db="EMBL/GenBank/DDBJ databases">
        <authorList>
            <person name="Akdeniz Z."/>
        </authorList>
    </citation>
    <scope>NUCLEOTIDE SEQUENCE [LARGE SCALE GENOMIC DNA]</scope>
</reference>
<evidence type="ECO:0000313" key="10">
    <source>
        <dbReference type="Proteomes" id="UP001642409"/>
    </source>
</evidence>
<gene>
    <name evidence="2" type="ORF">HINF_LOCUS10334</name>
    <name evidence="3" type="ORF">HINF_LOCUS31226</name>
    <name evidence="6" type="ORF">HINF_LOCUS39135</name>
    <name evidence="7" type="ORF">HINF_LOCUS47070</name>
    <name evidence="8" type="ORF">HINF_LOCUS48803</name>
    <name evidence="9" type="ORF">HINF_LOCUS48808</name>
    <name evidence="4" type="ORF">HINF_LOCUS52119</name>
    <name evidence="5" type="ORF">HINF_LOCUS52124</name>
</gene>
<dbReference type="EMBL" id="CAXDID020000150">
    <property type="protein sequence ID" value="CAL6041482.1"/>
    <property type="molecule type" value="Genomic_DNA"/>
</dbReference>
<protein>
    <submittedName>
        <fullName evidence="6">Hypothetical_protein</fullName>
    </submittedName>
</protein>
<comment type="caution">
    <text evidence="3">The sequence shown here is derived from an EMBL/GenBank/DDBJ whole genome shotgun (WGS) entry which is preliminary data.</text>
</comment>
<keyword evidence="10" id="KW-1185">Reference proteome</keyword>
<sequence length="185" mass="20721">MMQLIPSLSICYYDMSVEFKKSKFDVEFDSICDFQGSQLNVTLNHSLSGQNLIFSKLALIDRDNEAKLYFTCADLLFPNANCQSVLDQIKTNSVIQVNVSRIDQSNLESYAQFVEYEASLTNTQIGIIAGCSVGAVVLIIVIVCVSIYCYKKNHKRQPLLNVYQNQPTQQYGTMPLPVVPVGTLE</sequence>
<evidence type="ECO:0000313" key="3">
    <source>
        <dbReference type="EMBL" id="CAI9943581.1"/>
    </source>
</evidence>
<name>A0AA86PRT5_9EUKA</name>
<dbReference type="EMBL" id="CATOUU010000977">
    <property type="protein sequence ID" value="CAI9964479.1"/>
    <property type="molecule type" value="Genomic_DNA"/>
</dbReference>
<dbReference type="EMBL" id="CAXDID020000210">
    <property type="protein sequence ID" value="CAL6056530.1"/>
    <property type="molecule type" value="Genomic_DNA"/>
</dbReference>
<proteinExistence type="predicted"/>
<dbReference type="AlphaFoldDB" id="A0AA86PRT5"/>
<dbReference type="EMBL" id="CATOUU010000977">
    <property type="protein sequence ID" value="CAI9964474.1"/>
    <property type="molecule type" value="Genomic_DNA"/>
</dbReference>
<dbReference type="EMBL" id="CATOUU010000716">
    <property type="protein sequence ID" value="CAI9943581.1"/>
    <property type="molecule type" value="Genomic_DNA"/>
</dbReference>
<dbReference type="EMBL" id="CAXDID020000226">
    <property type="protein sequence ID" value="CAL6059560.1"/>
    <property type="molecule type" value="Genomic_DNA"/>
</dbReference>
<dbReference type="EMBL" id="CAXDID020000226">
    <property type="protein sequence ID" value="CAL6059570.1"/>
    <property type="molecule type" value="Genomic_DNA"/>
</dbReference>
<evidence type="ECO:0000313" key="2">
    <source>
        <dbReference type="EMBL" id="CAI9922689.1"/>
    </source>
</evidence>
<keyword evidence="1" id="KW-0472">Membrane</keyword>
<reference evidence="3" key="1">
    <citation type="submission" date="2023-06" db="EMBL/GenBank/DDBJ databases">
        <authorList>
            <person name="Kurt Z."/>
        </authorList>
    </citation>
    <scope>NUCLEOTIDE SEQUENCE</scope>
</reference>
<evidence type="ECO:0000313" key="6">
    <source>
        <dbReference type="EMBL" id="CAL6041482.1"/>
    </source>
</evidence>
<keyword evidence="1" id="KW-0812">Transmembrane</keyword>
<dbReference type="Proteomes" id="UP001642409">
    <property type="component" value="Unassembled WGS sequence"/>
</dbReference>
<evidence type="ECO:0000313" key="8">
    <source>
        <dbReference type="EMBL" id="CAL6059560.1"/>
    </source>
</evidence>
<evidence type="ECO:0000313" key="7">
    <source>
        <dbReference type="EMBL" id="CAL6056530.1"/>
    </source>
</evidence>
<evidence type="ECO:0000313" key="5">
    <source>
        <dbReference type="EMBL" id="CAI9964479.1"/>
    </source>
</evidence>
<evidence type="ECO:0000313" key="9">
    <source>
        <dbReference type="EMBL" id="CAL6059570.1"/>
    </source>
</evidence>
<evidence type="ECO:0000256" key="1">
    <source>
        <dbReference type="SAM" id="Phobius"/>
    </source>
</evidence>
<keyword evidence="1" id="KW-1133">Transmembrane helix</keyword>
<dbReference type="EMBL" id="CATOUU010000260">
    <property type="protein sequence ID" value="CAI9922689.1"/>
    <property type="molecule type" value="Genomic_DNA"/>
</dbReference>
<organism evidence="3">
    <name type="scientific">Hexamita inflata</name>
    <dbReference type="NCBI Taxonomy" id="28002"/>
    <lineage>
        <taxon>Eukaryota</taxon>
        <taxon>Metamonada</taxon>
        <taxon>Diplomonadida</taxon>
        <taxon>Hexamitidae</taxon>
        <taxon>Hexamitinae</taxon>
        <taxon>Hexamita</taxon>
    </lineage>
</organism>
<evidence type="ECO:0000313" key="4">
    <source>
        <dbReference type="EMBL" id="CAI9964474.1"/>
    </source>
</evidence>